<dbReference type="Proteomes" id="UP001367508">
    <property type="component" value="Unassembled WGS sequence"/>
</dbReference>
<reference evidence="4 5" key="1">
    <citation type="submission" date="2024-01" db="EMBL/GenBank/DDBJ databases">
        <title>The genomes of 5 underutilized Papilionoideae crops provide insights into root nodulation and disease resistanc.</title>
        <authorList>
            <person name="Jiang F."/>
        </authorList>
    </citation>
    <scope>NUCLEOTIDE SEQUENCE [LARGE SCALE GENOMIC DNA]</scope>
    <source>
        <strain evidence="4">LVBAO_FW01</strain>
        <tissue evidence="4">Leaves</tissue>
    </source>
</reference>
<keyword evidence="2" id="KW-0326">Glycosidase</keyword>
<keyword evidence="5" id="KW-1185">Reference proteome</keyword>
<dbReference type="Pfam" id="PF01915">
    <property type="entry name" value="Glyco_hydro_3_C"/>
    <property type="match status" value="1"/>
</dbReference>
<gene>
    <name evidence="4" type="ORF">VNO77_22291</name>
</gene>
<dbReference type="GO" id="GO:0046556">
    <property type="term" value="F:alpha-L-arabinofuranosidase activity"/>
    <property type="evidence" value="ECO:0007669"/>
    <property type="project" value="TreeGrafter"/>
</dbReference>
<dbReference type="AlphaFoldDB" id="A0AAN9QAW2"/>
<dbReference type="GO" id="GO:0045493">
    <property type="term" value="P:xylan catabolic process"/>
    <property type="evidence" value="ECO:0007669"/>
    <property type="project" value="InterPro"/>
</dbReference>
<dbReference type="GO" id="GO:0009044">
    <property type="term" value="F:xylan 1,4-beta-xylosidase activity"/>
    <property type="evidence" value="ECO:0007669"/>
    <property type="project" value="InterPro"/>
</dbReference>
<evidence type="ECO:0000313" key="5">
    <source>
        <dbReference type="Proteomes" id="UP001367508"/>
    </source>
</evidence>
<dbReference type="SUPFAM" id="SSF52279">
    <property type="entry name" value="Beta-D-glucan exohydrolase, C-terminal domain"/>
    <property type="match status" value="1"/>
</dbReference>
<dbReference type="InterPro" id="IPR036881">
    <property type="entry name" value="Glyco_hydro_3_C_sf"/>
</dbReference>
<dbReference type="EMBL" id="JAYMYQ010000005">
    <property type="protein sequence ID" value="KAK7328189.1"/>
    <property type="molecule type" value="Genomic_DNA"/>
</dbReference>
<dbReference type="InterPro" id="IPR026891">
    <property type="entry name" value="Fn3-like"/>
</dbReference>
<dbReference type="InterPro" id="IPR044993">
    <property type="entry name" value="BXL"/>
</dbReference>
<feature type="domain" description="Fibronectin type III-like" evidence="3">
    <location>
        <begin position="348"/>
        <end position="417"/>
    </location>
</feature>
<proteinExistence type="predicted"/>
<dbReference type="SMART" id="SM01217">
    <property type="entry name" value="Fn3_like"/>
    <property type="match status" value="1"/>
</dbReference>
<dbReference type="InterPro" id="IPR002772">
    <property type="entry name" value="Glyco_hydro_3_C"/>
</dbReference>
<dbReference type="PANTHER" id="PTHR42721:SF14">
    <property type="entry name" value="BETA-D-XYLOSIDASE 4-RELATED"/>
    <property type="match status" value="1"/>
</dbReference>
<evidence type="ECO:0000256" key="2">
    <source>
        <dbReference type="ARBA" id="ARBA00023295"/>
    </source>
</evidence>
<accession>A0AAN9QAW2</accession>
<organism evidence="4 5">
    <name type="scientific">Canavalia gladiata</name>
    <name type="common">Sword bean</name>
    <name type="synonym">Dolichos gladiatus</name>
    <dbReference type="NCBI Taxonomy" id="3824"/>
    <lineage>
        <taxon>Eukaryota</taxon>
        <taxon>Viridiplantae</taxon>
        <taxon>Streptophyta</taxon>
        <taxon>Embryophyta</taxon>
        <taxon>Tracheophyta</taxon>
        <taxon>Spermatophyta</taxon>
        <taxon>Magnoliopsida</taxon>
        <taxon>eudicotyledons</taxon>
        <taxon>Gunneridae</taxon>
        <taxon>Pentapetalae</taxon>
        <taxon>rosids</taxon>
        <taxon>fabids</taxon>
        <taxon>Fabales</taxon>
        <taxon>Fabaceae</taxon>
        <taxon>Papilionoideae</taxon>
        <taxon>50 kb inversion clade</taxon>
        <taxon>NPAAA clade</taxon>
        <taxon>indigoferoid/millettioid clade</taxon>
        <taxon>Phaseoleae</taxon>
        <taxon>Canavalia</taxon>
    </lineage>
</organism>
<name>A0AAN9QAW2_CANGL</name>
<dbReference type="Gene3D" id="2.60.40.10">
    <property type="entry name" value="Immunoglobulins"/>
    <property type="match status" value="1"/>
</dbReference>
<sequence length="424" mass="46886">MLRVSWLDLDCENYLGQYTEGVVKQRFLDEASINIVVSNNFSTLMCLGFFDGDLSKQPYGNLGPQDICTSQNQELAHEATRQGIVLLKNSPRSLPLNAKAIKSLAVIGPNANAIRVMIGNYEGILCNNISPLQGVTTLVPTCYTPGYPNVQCENAQLDDATKIATFAYAIVIVVGASLAIEAESLDRINILLPGQEQLLVCDVANASKGPVILVSMSRGCMDVSFAKTNDEITRTVWVGYPNEASGATIANVIFGFNNPSTMIEMNFRADPTTSYPGRTYRFYKREPFSHLEHRIVKASKLVSFPLAEDHVCHSSKCKSLDVADENCQNLAFDFHLRVKNIRQMSSSHIVLLFFTSPNMHNAPKKYLLAFEKVHSLGQLEAHVRFKVDVCKDLNVVDELGNRKVPLGQHLLIVGNLKYSLGVRI</sequence>
<dbReference type="PANTHER" id="PTHR42721">
    <property type="entry name" value="SUGAR HYDROLASE-RELATED"/>
    <property type="match status" value="1"/>
</dbReference>
<evidence type="ECO:0000259" key="3">
    <source>
        <dbReference type="SMART" id="SM01217"/>
    </source>
</evidence>
<evidence type="ECO:0000256" key="1">
    <source>
        <dbReference type="ARBA" id="ARBA00022801"/>
    </source>
</evidence>
<dbReference type="GO" id="GO:0031222">
    <property type="term" value="P:arabinan catabolic process"/>
    <property type="evidence" value="ECO:0007669"/>
    <property type="project" value="TreeGrafter"/>
</dbReference>
<dbReference type="Gene3D" id="3.40.50.1700">
    <property type="entry name" value="Glycoside hydrolase family 3 C-terminal domain"/>
    <property type="match status" value="1"/>
</dbReference>
<keyword evidence="1" id="KW-0378">Hydrolase</keyword>
<dbReference type="GO" id="GO:0048046">
    <property type="term" value="C:apoplast"/>
    <property type="evidence" value="ECO:0007669"/>
    <property type="project" value="TreeGrafter"/>
</dbReference>
<dbReference type="InterPro" id="IPR013783">
    <property type="entry name" value="Ig-like_fold"/>
</dbReference>
<comment type="caution">
    <text evidence="4">The sequence shown here is derived from an EMBL/GenBank/DDBJ whole genome shotgun (WGS) entry which is preliminary data.</text>
</comment>
<protein>
    <recommendedName>
        <fullName evidence="3">Fibronectin type III-like domain-containing protein</fullName>
    </recommendedName>
</protein>
<evidence type="ECO:0000313" key="4">
    <source>
        <dbReference type="EMBL" id="KAK7328189.1"/>
    </source>
</evidence>